<evidence type="ECO:0000313" key="3">
    <source>
        <dbReference type="Proteomes" id="UP001589733"/>
    </source>
</evidence>
<feature type="transmembrane region" description="Helical" evidence="1">
    <location>
        <begin position="115"/>
        <end position="138"/>
    </location>
</feature>
<dbReference type="RefSeq" id="WP_380009364.1">
    <property type="nucleotide sequence ID" value="NZ_JBHLYR010000031.1"/>
</dbReference>
<evidence type="ECO:0000256" key="1">
    <source>
        <dbReference type="SAM" id="Phobius"/>
    </source>
</evidence>
<keyword evidence="1" id="KW-0812">Transmembrane</keyword>
<organism evidence="2 3">
    <name type="scientific">Deinococcus oregonensis</name>
    <dbReference type="NCBI Taxonomy" id="1805970"/>
    <lineage>
        <taxon>Bacteria</taxon>
        <taxon>Thermotogati</taxon>
        <taxon>Deinococcota</taxon>
        <taxon>Deinococci</taxon>
        <taxon>Deinococcales</taxon>
        <taxon>Deinococcaceae</taxon>
        <taxon>Deinococcus</taxon>
    </lineage>
</organism>
<keyword evidence="1" id="KW-0472">Membrane</keyword>
<gene>
    <name evidence="2" type="ORF">ACFFLM_10825</name>
</gene>
<feature type="transmembrane region" description="Helical" evidence="1">
    <location>
        <begin position="150"/>
        <end position="169"/>
    </location>
</feature>
<proteinExistence type="predicted"/>
<name>A0ABV6AY76_9DEIO</name>
<dbReference type="Proteomes" id="UP001589733">
    <property type="component" value="Unassembled WGS sequence"/>
</dbReference>
<feature type="transmembrane region" description="Helical" evidence="1">
    <location>
        <begin position="20"/>
        <end position="39"/>
    </location>
</feature>
<reference evidence="2 3" key="1">
    <citation type="submission" date="2024-09" db="EMBL/GenBank/DDBJ databases">
        <authorList>
            <person name="Sun Q."/>
            <person name="Mori K."/>
        </authorList>
    </citation>
    <scope>NUCLEOTIDE SEQUENCE [LARGE SCALE GENOMIC DNA]</scope>
    <source>
        <strain evidence="2 3">JCM 13503</strain>
    </source>
</reference>
<comment type="caution">
    <text evidence="2">The sequence shown here is derived from an EMBL/GenBank/DDBJ whole genome shotgun (WGS) entry which is preliminary data.</text>
</comment>
<accession>A0ABV6AY76</accession>
<keyword evidence="1" id="KW-1133">Transmembrane helix</keyword>
<feature type="transmembrane region" description="Helical" evidence="1">
    <location>
        <begin position="80"/>
        <end position="103"/>
    </location>
</feature>
<sequence>MLRRSGRSTGLAPRGPGRWVGVVVYVLLLLIVQGVLSRLLDPLRIPAPDLFLLTGAALAWRLQPVRAVLAAYGVGLVQDVLGGGALGLHAAGVGAGALLVMLVRRYVGDSGIFQALFTVLAATVGQWAAFLFLTYWLRSDLVTVDTLRETVPLVLLSTLVIYPFWNRLITWGMGERPGPEDGLS</sequence>
<keyword evidence="3" id="KW-1185">Reference proteome</keyword>
<evidence type="ECO:0000313" key="2">
    <source>
        <dbReference type="EMBL" id="MFB9992459.1"/>
    </source>
</evidence>
<dbReference type="EMBL" id="JBHLYR010000031">
    <property type="protein sequence ID" value="MFB9992459.1"/>
    <property type="molecule type" value="Genomic_DNA"/>
</dbReference>
<protein>
    <submittedName>
        <fullName evidence="2">Rod shape-determining protein MreD</fullName>
    </submittedName>
</protein>